<dbReference type="Pfam" id="PF00995">
    <property type="entry name" value="Sec1"/>
    <property type="match status" value="1"/>
</dbReference>
<evidence type="ECO:0000313" key="6">
    <source>
        <dbReference type="EMBL" id="SPC75153.1"/>
    </source>
</evidence>
<dbReference type="PIRSF" id="PIRSF005715">
    <property type="entry name" value="VPS45_Sec1"/>
    <property type="match status" value="1"/>
</dbReference>
<dbReference type="PANTHER" id="PTHR11679">
    <property type="entry name" value="VESICLE PROTEIN SORTING-ASSOCIATED"/>
    <property type="match status" value="1"/>
</dbReference>
<organism evidence="6">
    <name type="scientific">Fagus sylvatica</name>
    <name type="common">Beechnut</name>
    <dbReference type="NCBI Taxonomy" id="28930"/>
    <lineage>
        <taxon>Eukaryota</taxon>
        <taxon>Viridiplantae</taxon>
        <taxon>Streptophyta</taxon>
        <taxon>Embryophyta</taxon>
        <taxon>Tracheophyta</taxon>
        <taxon>Spermatophyta</taxon>
        <taxon>Magnoliopsida</taxon>
        <taxon>eudicotyledons</taxon>
        <taxon>Gunneridae</taxon>
        <taxon>Pentapetalae</taxon>
        <taxon>rosids</taxon>
        <taxon>fabids</taxon>
        <taxon>Fagales</taxon>
        <taxon>Fagaceae</taxon>
        <taxon>Fagus</taxon>
    </lineage>
</organism>
<dbReference type="GO" id="GO:0031338">
    <property type="term" value="P:regulation of vesicle fusion"/>
    <property type="evidence" value="ECO:0007669"/>
    <property type="project" value="UniProtKB-ARBA"/>
</dbReference>
<dbReference type="InterPro" id="IPR001619">
    <property type="entry name" value="Sec1-like"/>
</dbReference>
<evidence type="ECO:0000256" key="5">
    <source>
        <dbReference type="ARBA" id="ARBA00023136"/>
    </source>
</evidence>
<dbReference type="InterPro" id="IPR043154">
    <property type="entry name" value="Sec-1-like_dom1"/>
</dbReference>
<dbReference type="GO" id="GO:0005794">
    <property type="term" value="C:Golgi apparatus"/>
    <property type="evidence" value="ECO:0007669"/>
    <property type="project" value="UniProtKB-ARBA"/>
</dbReference>
<dbReference type="AlphaFoldDB" id="A0A2N9EK20"/>
<keyword evidence="4" id="KW-0653">Protein transport</keyword>
<dbReference type="Gene3D" id="3.40.50.2060">
    <property type="match status" value="1"/>
</dbReference>
<dbReference type="InterPro" id="IPR036045">
    <property type="entry name" value="Sec1-like_sf"/>
</dbReference>
<dbReference type="GO" id="GO:0016192">
    <property type="term" value="P:vesicle-mediated transport"/>
    <property type="evidence" value="ECO:0007669"/>
    <property type="project" value="InterPro"/>
</dbReference>
<dbReference type="GO" id="GO:0098588">
    <property type="term" value="C:bounding membrane of organelle"/>
    <property type="evidence" value="ECO:0007669"/>
    <property type="project" value="UniProtKB-ARBA"/>
</dbReference>
<protein>
    <recommendedName>
        <fullName evidence="7">Vacuolar protein sorting-associated protein 45 homolog</fullName>
    </recommendedName>
</protein>
<keyword evidence="5" id="KW-0472">Membrane</keyword>
<reference evidence="6" key="1">
    <citation type="submission" date="2018-02" db="EMBL/GenBank/DDBJ databases">
        <authorList>
            <person name="Cohen D.B."/>
            <person name="Kent A.D."/>
        </authorList>
    </citation>
    <scope>NUCLEOTIDE SEQUENCE</scope>
</reference>
<dbReference type="GO" id="GO:0031201">
    <property type="term" value="C:SNARE complex"/>
    <property type="evidence" value="ECO:0007669"/>
    <property type="project" value="UniProtKB-ARBA"/>
</dbReference>
<comment type="similarity">
    <text evidence="2">Belongs to the STXBP/unc-18/SEC1 family.</text>
</comment>
<proteinExistence type="inferred from homology"/>
<comment type="subcellular location">
    <subcellularLocation>
        <location evidence="1">Endomembrane system</location>
        <topology evidence="1">Peripheral membrane protein</topology>
    </subcellularLocation>
</comment>
<name>A0A2N9EK20_FAGSY</name>
<evidence type="ECO:0008006" key="7">
    <source>
        <dbReference type="Google" id="ProtNLM"/>
    </source>
</evidence>
<accession>A0A2N9EK20</accession>
<dbReference type="SUPFAM" id="SSF56815">
    <property type="entry name" value="Sec1/munc18-like (SM) proteins"/>
    <property type="match status" value="2"/>
</dbReference>
<evidence type="ECO:0000256" key="2">
    <source>
        <dbReference type="ARBA" id="ARBA00009884"/>
    </source>
</evidence>
<dbReference type="GO" id="GO:0006886">
    <property type="term" value="P:intracellular protein transport"/>
    <property type="evidence" value="ECO:0007669"/>
    <property type="project" value="UniProtKB-ARBA"/>
</dbReference>
<dbReference type="EMBL" id="OIVN01000147">
    <property type="protein sequence ID" value="SPC75153.1"/>
    <property type="molecule type" value="Genomic_DNA"/>
</dbReference>
<sequence length="584" mass="66735">MVVVSAVRDYMNRMLQDISGMKVLILDSHTVSIVSVGYSQSELLQKEVFLVELVDSIYNSKESMSHLKAVYFLRPTSENIQHLRRQLAIPRFGEYHLFFSNILKDTQIHILADSDEQEAVQQVQEFYADFVAIDPYHFTLNMPSNHIYMLPAVVDPSNMQHFCDRVVDGIAAIFLALKRRPIIRYQRTSDIAKRIAQETAKLMYQQESGLFDFRRMEVSPLLLVIDRRDDPVTPLLNQWTYQAMVHELIGIQDNKVDLRSIGKSSKDQQEVVLSSEQDAFFKANMYENFGDIGMNIKRLVDEFQQVAKSNQNIQTVEDMAKFVDNYPEYRKMHGNVSKHVTLVTEMSKIVEERKLMLVSQTEQELACNGGQVAAFEDAYPEFYGIAQGKEAIVADICVGMTIPCIGILPLRERFMIGGLCLTKFLICWHVGKGDLLRGNGHIWNVAVTNLLTNESVSDIDRLRLVMLYALRYEKESPVQLMQLFNKLASQSAKYKPGLVQFLLKQAGVDKRIGDLFGNRDLLNIARNMARGLKGVENVYTQHQPLLFQTMESITKGRLRDVDYPYVGNHFQQASVLNTGLDHPI</sequence>
<dbReference type="FunFam" id="3.40.50.2060:FF:000007">
    <property type="entry name" value="Vacuolar sorting protein"/>
    <property type="match status" value="1"/>
</dbReference>
<evidence type="ECO:0000256" key="4">
    <source>
        <dbReference type="ARBA" id="ARBA00022927"/>
    </source>
</evidence>
<evidence type="ECO:0000256" key="3">
    <source>
        <dbReference type="ARBA" id="ARBA00022448"/>
    </source>
</evidence>
<dbReference type="Gene3D" id="3.40.50.1910">
    <property type="match status" value="1"/>
</dbReference>
<dbReference type="InterPro" id="IPR027482">
    <property type="entry name" value="Sec1-like_dom2"/>
</dbReference>
<evidence type="ECO:0000256" key="1">
    <source>
        <dbReference type="ARBA" id="ARBA00004184"/>
    </source>
</evidence>
<gene>
    <name evidence="6" type="ORF">FSB_LOCUS3035</name>
</gene>
<keyword evidence="3" id="KW-0813">Transport</keyword>